<gene>
    <name evidence="2" type="ORF">MNBD_UNCLBAC01-1854</name>
</gene>
<dbReference type="AlphaFoldDB" id="A0A3B1E3S2"/>
<reference evidence="2" key="1">
    <citation type="submission" date="2018-06" db="EMBL/GenBank/DDBJ databases">
        <authorList>
            <person name="Zhirakovskaya E."/>
        </authorList>
    </citation>
    <scope>NUCLEOTIDE SEQUENCE</scope>
</reference>
<dbReference type="GO" id="GO:0090313">
    <property type="term" value="P:regulation of protein targeting to membrane"/>
    <property type="evidence" value="ECO:0007669"/>
    <property type="project" value="TreeGrafter"/>
</dbReference>
<dbReference type="Pfam" id="PF05359">
    <property type="entry name" value="DUF748"/>
    <property type="match status" value="1"/>
</dbReference>
<keyword evidence="1" id="KW-0812">Transmembrane</keyword>
<keyword evidence="1" id="KW-1133">Transmembrane helix</keyword>
<accession>A0A3B1E3S2</accession>
<feature type="transmembrane region" description="Helical" evidence="1">
    <location>
        <begin position="35"/>
        <end position="63"/>
    </location>
</feature>
<evidence type="ECO:0000256" key="1">
    <source>
        <dbReference type="SAM" id="Phobius"/>
    </source>
</evidence>
<name>A0A3B1E3S2_9ZZZZ</name>
<protein>
    <recommendedName>
        <fullName evidence="3">DUF748 domain-containing protein</fullName>
    </recommendedName>
</protein>
<dbReference type="PANTHER" id="PTHR30441">
    <property type="entry name" value="DUF748 DOMAIN-CONTAINING PROTEIN"/>
    <property type="match status" value="1"/>
</dbReference>
<dbReference type="GO" id="GO:0005886">
    <property type="term" value="C:plasma membrane"/>
    <property type="evidence" value="ECO:0007669"/>
    <property type="project" value="TreeGrafter"/>
</dbReference>
<evidence type="ECO:0000313" key="2">
    <source>
        <dbReference type="EMBL" id="VAX36967.1"/>
    </source>
</evidence>
<dbReference type="EMBL" id="UOGJ01000113">
    <property type="protein sequence ID" value="VAX36967.1"/>
    <property type="molecule type" value="Genomic_DNA"/>
</dbReference>
<organism evidence="2">
    <name type="scientific">hydrothermal vent metagenome</name>
    <dbReference type="NCBI Taxonomy" id="652676"/>
    <lineage>
        <taxon>unclassified sequences</taxon>
        <taxon>metagenomes</taxon>
        <taxon>ecological metagenomes</taxon>
    </lineage>
</organism>
<dbReference type="PANTHER" id="PTHR30441:SF8">
    <property type="entry name" value="DUF748 DOMAIN-CONTAINING PROTEIN"/>
    <property type="match status" value="1"/>
</dbReference>
<dbReference type="InterPro" id="IPR052894">
    <property type="entry name" value="AsmA-related"/>
</dbReference>
<dbReference type="InterPro" id="IPR008023">
    <property type="entry name" value="DUF748"/>
</dbReference>
<evidence type="ECO:0008006" key="3">
    <source>
        <dbReference type="Google" id="ProtNLM"/>
    </source>
</evidence>
<sequence length="797" mass="91403">MKRHFHLRWKCLLYILVVTKKSMIKKIKLSKSFRIFLSISGTFFLFYLFIGFIVLPITVKWVLTNKISEQIQHNIYVRKIRFNPFHYSLNIDHLEVFDQYGIRMISFERLFVDFQIASLWSDDWQFQKISLEKPYINVILNRQGNINLTELIPIAPEQDTDETHTLQIENKSKKEAKYLMISILEITGGTILFQDKIPQEPFIYAIRPISTTLHNFNTHISKAGGMKITLLDGPQGTISVQGACAINPVQCFINFDMESFALSVFQPYINTLVPINIKSGFIYMDGQLTFNAGIKKDPTVGFNGKFRLTSLELNDPITKEPFVQWEGLNVNGIHFLWEDRSVKIEDVLLDSPKIKVVLEKTGEMNFVRLFSPSTQLEENNNTKDLQKKDVEASVKKTDESSSDVFNVHIAQFGIKEGTVIFQDQSIQPEFQIDLSSLEVLLEPISSFLEEPLQFNIKSTVDTSGDISLTGKVYPLDLNAPKTMALVLNNYETQGVSPYIQKYLGYAVEQGRLNLDIAYDMSPKNFQGKNHFLLHKFDLGNKVKSPDAVKLPIKFALSLLEDHKQQIDLTIPVKGDPSNPEFKYGHIIVYAFKNIFTKIVASPFSFLAGGGTDESESLDFIEFSPGSAEILSAQKNKLFKVSEALKNRPKLILEIQGSFDPKIDLDALKESAFHQEYNAMLTEYNKPEQKIIEKMFKKYVGWKAFAKLRKNHKQRQKAQGQGIDSAKFYQEVRRQLVEQYQVETKVLEALAQKRVEKIHKLLIEEAKLDAQCIKVKQPIKEVTTSQKFVKLQLFLIPR</sequence>
<proteinExistence type="predicted"/>
<keyword evidence="1" id="KW-0472">Membrane</keyword>